<reference evidence="1" key="1">
    <citation type="submission" date="2017-08" db="EMBL/GenBank/DDBJ databases">
        <authorList>
            <person name="de Groot N.N."/>
        </authorList>
    </citation>
    <scope>NUCLEOTIDE SEQUENCE [LARGE SCALE GENOMIC DNA]</scope>
    <source>
        <strain evidence="1">PX439</strain>
    </source>
</reference>
<evidence type="ECO:0000313" key="1">
    <source>
        <dbReference type="EMBL" id="OZF89762.1"/>
    </source>
</evidence>
<organism evidence="1 2">
    <name type="scientific">Caenorhabditis remanei</name>
    <name type="common">Caenorhabditis vulgaris</name>
    <dbReference type="NCBI Taxonomy" id="31234"/>
    <lineage>
        <taxon>Eukaryota</taxon>
        <taxon>Metazoa</taxon>
        <taxon>Ecdysozoa</taxon>
        <taxon>Nematoda</taxon>
        <taxon>Chromadorea</taxon>
        <taxon>Rhabditida</taxon>
        <taxon>Rhabditina</taxon>
        <taxon>Rhabditomorpha</taxon>
        <taxon>Rhabditoidea</taxon>
        <taxon>Rhabditidae</taxon>
        <taxon>Peloderinae</taxon>
        <taxon>Caenorhabditis</taxon>
    </lineage>
</organism>
<dbReference type="EMBL" id="NMWX01000034">
    <property type="protein sequence ID" value="OZF89762.1"/>
    <property type="molecule type" value="Genomic_DNA"/>
</dbReference>
<keyword evidence="2" id="KW-1185">Reference proteome</keyword>
<comment type="caution">
    <text evidence="1">The sequence shown here is derived from an EMBL/GenBank/DDBJ whole genome shotgun (WGS) entry which is preliminary data.</text>
</comment>
<dbReference type="OrthoDB" id="5898627at2759"/>
<proteinExistence type="predicted"/>
<dbReference type="Pfam" id="PF05912">
    <property type="entry name" value="DUF870"/>
    <property type="match status" value="1"/>
</dbReference>
<dbReference type="InterPro" id="IPR008588">
    <property type="entry name" value="DUF870_CAE_spp"/>
</dbReference>
<dbReference type="HOGENOM" id="CLU_157466_0_0_1"/>
<dbReference type="Proteomes" id="UP000216624">
    <property type="component" value="Unassembled WGS sequence"/>
</dbReference>
<dbReference type="CTD" id="9807559"/>
<protein>
    <submittedName>
        <fullName evidence="1">Uncharacterized protein</fullName>
    </submittedName>
</protein>
<name>A0A260ZVW3_CAERE</name>
<evidence type="ECO:0000313" key="2">
    <source>
        <dbReference type="Proteomes" id="UP000216624"/>
    </source>
</evidence>
<dbReference type="KEGG" id="crq:GCK72_022980"/>
<gene>
    <name evidence="1" type="ORF">FL82_22031</name>
</gene>
<feature type="non-terminal residue" evidence="1">
    <location>
        <position position="1"/>
    </location>
</feature>
<accession>A0A260ZVW3</accession>
<sequence>MMTRSLIFFFLVVHMIQSDPTRMYLKFICHPDIQTWCGTLMVYESDWFTDDILKHESFCVNGVAKEFWYELYSKGDYSPHYEWLYKLSHNCTSDQKNRCLEPEEHKRTKTDGIQYVHFIEAVMNAGEQVDNCTHPNG</sequence>